<keyword evidence="1" id="KW-0732">Signal</keyword>
<comment type="caution">
    <text evidence="2">The sequence shown here is derived from an EMBL/GenBank/DDBJ whole genome shotgun (WGS) entry which is preliminary data.</text>
</comment>
<gene>
    <name evidence="2" type="ORF">C5O23_12175</name>
</gene>
<dbReference type="GeneID" id="82527086"/>
<dbReference type="RefSeq" id="WP_107033201.1">
    <property type="nucleotide sequence ID" value="NZ_CAPEJN010000002.1"/>
</dbReference>
<sequence length="309" mass="34384">MKKYLLSSAMLAATLSLTSCLGSTSDEQVLTYNYGSSESCFNRVIDLQDGSEFIASSPSYNLKYTPAEAQVEITLSNIILSPAASPLSFKFPAMKYTQDQLDGFIVTTGRSIVPENAGNSTYVFDTFNLRAYFGRKLGPVYYIRYQLDINNEPRYEVTTYAKRNAYVGPVIATDLTDNSVYNTANNLDAQADTYYIVNLNQEKRTATLQVYNGKYSDSMTPLVFMVKDLPYTYTEYGYTIVAGTDNALPVYTATSGDKEPAEGLEMTDLSIVGNLQNGATIRFKCNLGDNDKYNVTANLRYLLYNTNKN</sequence>
<feature type="signal peptide" evidence="1">
    <location>
        <begin position="1"/>
        <end position="21"/>
    </location>
</feature>
<dbReference type="EMBL" id="PUEC01000035">
    <property type="protein sequence ID" value="PWB00638.1"/>
    <property type="molecule type" value="Genomic_DNA"/>
</dbReference>
<accession>A0A2V1IM69</accession>
<evidence type="ECO:0008006" key="4">
    <source>
        <dbReference type="Google" id="ProtNLM"/>
    </source>
</evidence>
<protein>
    <recommendedName>
        <fullName evidence="4">DUF1735 domain-containing protein</fullName>
    </recommendedName>
</protein>
<evidence type="ECO:0000313" key="2">
    <source>
        <dbReference type="EMBL" id="PWB00638.1"/>
    </source>
</evidence>
<dbReference type="AlphaFoldDB" id="A0A2V1IM69"/>
<keyword evidence="3" id="KW-1185">Reference proteome</keyword>
<reference evidence="3" key="1">
    <citation type="submission" date="2018-02" db="EMBL/GenBank/DDBJ databases">
        <authorList>
            <person name="Clavel T."/>
            <person name="Strowig T."/>
        </authorList>
    </citation>
    <scope>NUCLEOTIDE SEQUENCE [LARGE SCALE GENOMIC DNA]</scope>
    <source>
        <strain evidence="3">DSM 103720</strain>
    </source>
</reference>
<organism evidence="2 3">
    <name type="scientific">Duncaniella muris</name>
    <dbReference type="NCBI Taxonomy" id="2094150"/>
    <lineage>
        <taxon>Bacteria</taxon>
        <taxon>Pseudomonadati</taxon>
        <taxon>Bacteroidota</taxon>
        <taxon>Bacteroidia</taxon>
        <taxon>Bacteroidales</taxon>
        <taxon>Muribaculaceae</taxon>
        <taxon>Duncaniella</taxon>
    </lineage>
</organism>
<feature type="chain" id="PRO_5016166415" description="DUF1735 domain-containing protein" evidence="1">
    <location>
        <begin position="22"/>
        <end position="309"/>
    </location>
</feature>
<proteinExistence type="predicted"/>
<name>A0A2V1IM69_9BACT</name>
<evidence type="ECO:0000256" key="1">
    <source>
        <dbReference type="SAM" id="SignalP"/>
    </source>
</evidence>
<dbReference type="PROSITE" id="PS51257">
    <property type="entry name" value="PROKAR_LIPOPROTEIN"/>
    <property type="match status" value="1"/>
</dbReference>
<evidence type="ECO:0000313" key="3">
    <source>
        <dbReference type="Proteomes" id="UP000244905"/>
    </source>
</evidence>
<dbReference type="Proteomes" id="UP000244905">
    <property type="component" value="Unassembled WGS sequence"/>
</dbReference>